<sequence>MQIGYSFTLRQRGEKFYTHRLQIFRDAPNQLVPPPVRRLPLGARGPQRTAGTPEVETLSGSVPLPAKSCNKLGRAQPPSAETPQRPDVTHNSLLFPTSSPLIPNDHGTTAETTLDTILNRKGGTMNRTVIVFSR</sequence>
<name>A0AA97NS01_PYRO3</name>
<feature type="compositionally biased region" description="Polar residues" evidence="1">
    <location>
        <begin position="89"/>
        <end position="106"/>
    </location>
</feature>
<evidence type="ECO:0000256" key="1">
    <source>
        <dbReference type="SAM" id="MobiDB-lite"/>
    </source>
</evidence>
<protein>
    <submittedName>
        <fullName evidence="2">Uncharacterized protein</fullName>
    </submittedName>
</protein>
<reference evidence="2" key="1">
    <citation type="journal article" date="2012" name="PLoS Genet.">
        <title>Comparative analysis of the genomes of two field isolates of the rice blast fungus Magnaporthe oryzae.</title>
        <authorList>
            <person name="Xue M."/>
            <person name="Yang J."/>
            <person name="Li Z."/>
            <person name="Hu S."/>
            <person name="Yao N."/>
            <person name="Dean R.A."/>
            <person name="Zhao W."/>
            <person name="Shen M."/>
            <person name="Zhang H."/>
            <person name="Li C."/>
            <person name="Liu L."/>
            <person name="Cao L."/>
            <person name="Xu X."/>
            <person name="Xing Y."/>
            <person name="Hsiang T."/>
            <person name="Zhang Z."/>
            <person name="Xu J.R."/>
            <person name="Peng Y.L."/>
        </authorList>
    </citation>
    <scope>NUCLEOTIDE SEQUENCE</scope>
    <source>
        <strain evidence="2">Y34</strain>
    </source>
</reference>
<gene>
    <name evidence="2" type="ORF">OOU_Y34scaffold00725g6</name>
</gene>
<feature type="region of interest" description="Disordered" evidence="1">
    <location>
        <begin position="34"/>
        <end position="106"/>
    </location>
</feature>
<dbReference type="EMBL" id="JH793882">
    <property type="protein sequence ID" value="ELQ35148.1"/>
    <property type="molecule type" value="Genomic_DNA"/>
</dbReference>
<dbReference type="Proteomes" id="UP000011086">
    <property type="component" value="Unassembled WGS sequence"/>
</dbReference>
<evidence type="ECO:0000313" key="2">
    <source>
        <dbReference type="EMBL" id="ELQ35148.1"/>
    </source>
</evidence>
<proteinExistence type="predicted"/>
<organism evidence="2">
    <name type="scientific">Pyricularia oryzae (strain Y34)</name>
    <name type="common">Rice blast fungus</name>
    <name type="synonym">Magnaporthe oryzae</name>
    <dbReference type="NCBI Taxonomy" id="1143189"/>
    <lineage>
        <taxon>Eukaryota</taxon>
        <taxon>Fungi</taxon>
        <taxon>Dikarya</taxon>
        <taxon>Ascomycota</taxon>
        <taxon>Pezizomycotina</taxon>
        <taxon>Sordariomycetes</taxon>
        <taxon>Sordariomycetidae</taxon>
        <taxon>Magnaporthales</taxon>
        <taxon>Pyriculariaceae</taxon>
        <taxon>Pyricularia</taxon>
    </lineage>
</organism>
<dbReference type="AlphaFoldDB" id="A0AA97NS01"/>
<accession>A0AA97NS01</accession>